<sequence>MRKRKGFLFLVLMCMVSLLVACGQSSGSAEPNEETTAVKVIDKGRLIQKEAGTWLITAYIEKEGNAYIDAYWFTLTEQTVLENGSGERISPDTIPVGAQLEAWHSGEVRESYPAQTDAAKIVLFEETQDVPDGMISESEAVQAALQARSGSTFARAVKNAALDTENGYWSVELAEHMTADQPATVKIDARTGMPVPVPVAENKAFRVFSPEPGTESGHTFTVEGEARVFEAAFSWTLEDGHNILAEGHEMAEMGAPEWGRFQFDVSYEKASQSNIMLILFVHSAKDGSTEHELVIPLKVPEELIQYTPE</sequence>
<evidence type="ECO:0000313" key="3">
    <source>
        <dbReference type="EMBL" id="RCW48383.1"/>
    </source>
</evidence>
<organism evidence="3 4">
    <name type="scientific">Paenibacillus prosopidis</name>
    <dbReference type="NCBI Taxonomy" id="630520"/>
    <lineage>
        <taxon>Bacteria</taxon>
        <taxon>Bacillati</taxon>
        <taxon>Bacillota</taxon>
        <taxon>Bacilli</taxon>
        <taxon>Bacillales</taxon>
        <taxon>Paenibacillaceae</taxon>
        <taxon>Paenibacillus</taxon>
    </lineage>
</organism>
<dbReference type="RefSeq" id="WP_181873462.1">
    <property type="nucleotide sequence ID" value="NZ_QPJD01000006.1"/>
</dbReference>
<evidence type="ECO:0000313" key="4">
    <source>
        <dbReference type="Proteomes" id="UP000252415"/>
    </source>
</evidence>
<reference evidence="3 4" key="1">
    <citation type="submission" date="2018-07" db="EMBL/GenBank/DDBJ databases">
        <title>Genomic Encyclopedia of Type Strains, Phase III (KMG-III): the genomes of soil and plant-associated and newly described type strains.</title>
        <authorList>
            <person name="Whitman W."/>
        </authorList>
    </citation>
    <scope>NUCLEOTIDE SEQUENCE [LARGE SCALE GENOMIC DNA]</scope>
    <source>
        <strain evidence="3 4">CECT 7506</strain>
    </source>
</reference>
<accession>A0A368W2S8</accession>
<evidence type="ECO:0000259" key="2">
    <source>
        <dbReference type="Pfam" id="PF10648"/>
    </source>
</evidence>
<feature type="signal peptide" evidence="1">
    <location>
        <begin position="1"/>
        <end position="21"/>
    </location>
</feature>
<dbReference type="AlphaFoldDB" id="A0A368W2S8"/>
<feature type="domain" description="Bacterial spore germination immunoglobulin-like" evidence="2">
    <location>
        <begin position="206"/>
        <end position="288"/>
    </location>
</feature>
<dbReference type="EMBL" id="QPJD01000006">
    <property type="protein sequence ID" value="RCW48383.1"/>
    <property type="molecule type" value="Genomic_DNA"/>
</dbReference>
<dbReference type="PROSITE" id="PS51257">
    <property type="entry name" value="PROKAR_LIPOPROTEIN"/>
    <property type="match status" value="1"/>
</dbReference>
<dbReference type="Gene3D" id="3.10.450.40">
    <property type="match status" value="1"/>
</dbReference>
<gene>
    <name evidence="3" type="ORF">DFP97_10683</name>
</gene>
<comment type="caution">
    <text evidence="3">The sequence shown here is derived from an EMBL/GenBank/DDBJ whole genome shotgun (WGS) entry which is preliminary data.</text>
</comment>
<dbReference type="Pfam" id="PF10648">
    <property type="entry name" value="Gmad2"/>
    <property type="match status" value="1"/>
</dbReference>
<keyword evidence="4" id="KW-1185">Reference proteome</keyword>
<dbReference type="InterPro" id="IPR018911">
    <property type="entry name" value="Gmad2_Ig-like_dom"/>
</dbReference>
<keyword evidence="1" id="KW-0732">Signal</keyword>
<proteinExistence type="predicted"/>
<feature type="chain" id="PRO_5039521477" evidence="1">
    <location>
        <begin position="22"/>
        <end position="309"/>
    </location>
</feature>
<evidence type="ECO:0000256" key="1">
    <source>
        <dbReference type="SAM" id="SignalP"/>
    </source>
</evidence>
<protein>
    <submittedName>
        <fullName evidence="3">Uncharacterized protein DUF3221</fullName>
    </submittedName>
</protein>
<dbReference type="Proteomes" id="UP000252415">
    <property type="component" value="Unassembled WGS sequence"/>
</dbReference>
<name>A0A368W2S8_9BACL</name>